<dbReference type="GeneID" id="25367921"/>
<reference evidence="1 2" key="1">
    <citation type="journal article" date="2014" name="BMC Genomics">
        <title>Genome sequencing of four Aureobasidium pullulans varieties: biotechnological potential, stress tolerance, and description of new species.</title>
        <authorList>
            <person name="Gostin Ar C."/>
            <person name="Ohm R.A."/>
            <person name="Kogej T."/>
            <person name="Sonjak S."/>
            <person name="Turk M."/>
            <person name="Zajc J."/>
            <person name="Zalar P."/>
            <person name="Grube M."/>
            <person name="Sun H."/>
            <person name="Han J."/>
            <person name="Sharma A."/>
            <person name="Chiniquy J."/>
            <person name="Ngan C.Y."/>
            <person name="Lipzen A."/>
            <person name="Barry K."/>
            <person name="Grigoriev I.V."/>
            <person name="Gunde-Cimerman N."/>
        </authorList>
    </citation>
    <scope>NUCLEOTIDE SEQUENCE [LARGE SCALE GENOMIC DNA]</scope>
    <source>
        <strain evidence="1 2">EXF-2481</strain>
    </source>
</reference>
<accession>A0A074XX71</accession>
<evidence type="ECO:0000313" key="1">
    <source>
        <dbReference type="EMBL" id="KEQ90158.1"/>
    </source>
</evidence>
<name>A0A074XX71_AURSE</name>
<gene>
    <name evidence="1" type="ORF">AUEXF2481DRAFT_45372</name>
</gene>
<evidence type="ECO:0000313" key="2">
    <source>
        <dbReference type="Proteomes" id="UP000030641"/>
    </source>
</evidence>
<protein>
    <submittedName>
        <fullName evidence="1">Uncharacterized protein</fullName>
    </submittedName>
</protein>
<keyword evidence="2" id="KW-1185">Reference proteome</keyword>
<dbReference type="HOGENOM" id="CLU_2276943_0_0_1"/>
<dbReference type="EMBL" id="KL584803">
    <property type="protein sequence ID" value="KEQ90158.1"/>
    <property type="molecule type" value="Genomic_DNA"/>
</dbReference>
<sequence length="102" mass="11604">MAVIKACEHCRDAGHAQKWSRSCRVTSCSDDTWVTITRRQQVVQQATEPAKDRRCTRTSRNSLLIGLSISWVCGLLGYRSGDESIRRIAKWKHEILTGTEEI</sequence>
<dbReference type="Proteomes" id="UP000030641">
    <property type="component" value="Unassembled WGS sequence"/>
</dbReference>
<dbReference type="InParanoid" id="A0A074XX71"/>
<dbReference type="AlphaFoldDB" id="A0A074XX71"/>
<proteinExistence type="predicted"/>
<organism evidence="1 2">
    <name type="scientific">Aureobasidium subglaciale (strain EXF-2481)</name>
    <name type="common">Aureobasidium pullulans var. subglaciale</name>
    <dbReference type="NCBI Taxonomy" id="1043005"/>
    <lineage>
        <taxon>Eukaryota</taxon>
        <taxon>Fungi</taxon>
        <taxon>Dikarya</taxon>
        <taxon>Ascomycota</taxon>
        <taxon>Pezizomycotina</taxon>
        <taxon>Dothideomycetes</taxon>
        <taxon>Dothideomycetidae</taxon>
        <taxon>Dothideales</taxon>
        <taxon>Saccotheciaceae</taxon>
        <taxon>Aureobasidium</taxon>
    </lineage>
</organism>
<dbReference type="RefSeq" id="XP_013338643.1">
    <property type="nucleotide sequence ID" value="XM_013483189.1"/>
</dbReference>